<dbReference type="InterPro" id="IPR036259">
    <property type="entry name" value="MFS_trans_sf"/>
</dbReference>
<feature type="region of interest" description="Disordered" evidence="6">
    <location>
        <begin position="453"/>
        <end position="504"/>
    </location>
</feature>
<name>A0A7K5E8M9_POLCE</name>
<evidence type="ECO:0000313" key="8">
    <source>
        <dbReference type="EMBL" id="NWS28984.1"/>
    </source>
</evidence>
<evidence type="ECO:0000256" key="3">
    <source>
        <dbReference type="ARBA" id="ARBA00022692"/>
    </source>
</evidence>
<comment type="subcellular location">
    <subcellularLocation>
        <location evidence="1">Membrane</location>
        <topology evidence="1">Multi-pass membrane protein</topology>
    </subcellularLocation>
</comment>
<feature type="transmembrane region" description="Helical" evidence="7">
    <location>
        <begin position="346"/>
        <end position="366"/>
    </location>
</feature>
<keyword evidence="9" id="KW-1185">Reference proteome</keyword>
<dbReference type="PANTHER" id="PTHR23121">
    <property type="entry name" value="SODIUM-DEPENDENT GLUCOSE TRANSPORTER 1"/>
    <property type="match status" value="1"/>
</dbReference>
<feature type="transmembrane region" description="Helical" evidence="7">
    <location>
        <begin position="310"/>
        <end position="334"/>
    </location>
</feature>
<feature type="compositionally biased region" description="Polar residues" evidence="6">
    <location>
        <begin position="147"/>
        <end position="162"/>
    </location>
</feature>
<proteinExistence type="inferred from homology"/>
<feature type="region of interest" description="Disordered" evidence="6">
    <location>
        <begin position="402"/>
        <end position="439"/>
    </location>
</feature>
<feature type="transmembrane region" description="Helical" evidence="7">
    <location>
        <begin position="173"/>
        <end position="195"/>
    </location>
</feature>
<feature type="transmembrane region" description="Helical" evidence="7">
    <location>
        <begin position="75"/>
        <end position="101"/>
    </location>
</feature>
<reference evidence="8 9" key="1">
    <citation type="submission" date="2019-09" db="EMBL/GenBank/DDBJ databases">
        <title>Bird 10,000 Genomes (B10K) Project - Family phase.</title>
        <authorList>
            <person name="Zhang G."/>
        </authorList>
    </citation>
    <scope>NUCLEOTIDE SEQUENCE [LARGE SCALE GENOMIC DNA]</scope>
    <source>
        <strain evidence="8">B10K-DU-001-66</strain>
        <tissue evidence="8">Muscle</tissue>
    </source>
</reference>
<comment type="caution">
    <text evidence="8">The sequence shown here is derived from an EMBL/GenBank/DDBJ whole genome shotgun (WGS) entry which is preliminary data.</text>
</comment>
<protein>
    <submittedName>
        <fullName evidence="8">MFS4B protein</fullName>
    </submittedName>
</protein>
<keyword evidence="5 7" id="KW-0472">Membrane</keyword>
<accession>A0A7K5E8M9</accession>
<keyword evidence="3 7" id="KW-0812">Transmembrane</keyword>
<dbReference type="FunFam" id="1.20.1250.20:FF:000508">
    <property type="entry name" value="Sodium-dependent glucose transporter 1"/>
    <property type="match status" value="1"/>
</dbReference>
<evidence type="ECO:0000256" key="6">
    <source>
        <dbReference type="SAM" id="MobiDB-lite"/>
    </source>
</evidence>
<evidence type="ECO:0000256" key="4">
    <source>
        <dbReference type="ARBA" id="ARBA00022989"/>
    </source>
</evidence>
<evidence type="ECO:0000256" key="5">
    <source>
        <dbReference type="ARBA" id="ARBA00023136"/>
    </source>
</evidence>
<feature type="transmembrane region" description="Helical" evidence="7">
    <location>
        <begin position="216"/>
        <end position="234"/>
    </location>
</feature>
<feature type="transmembrane region" description="Helical" evidence="7">
    <location>
        <begin position="274"/>
        <end position="298"/>
    </location>
</feature>
<evidence type="ECO:0000256" key="2">
    <source>
        <dbReference type="ARBA" id="ARBA00008335"/>
    </source>
</evidence>
<dbReference type="EMBL" id="VYXF01005264">
    <property type="protein sequence ID" value="NWS28984.1"/>
    <property type="molecule type" value="Genomic_DNA"/>
</dbReference>
<dbReference type="SUPFAM" id="SSF103473">
    <property type="entry name" value="MFS general substrate transporter"/>
    <property type="match status" value="1"/>
</dbReference>
<feature type="transmembrane region" description="Helical" evidence="7">
    <location>
        <begin position="51"/>
        <end position="69"/>
    </location>
</feature>
<feature type="compositionally biased region" description="Basic and acidic residues" evidence="6">
    <location>
        <begin position="404"/>
        <end position="416"/>
    </location>
</feature>
<feature type="transmembrane region" description="Helical" evidence="7">
    <location>
        <begin position="113"/>
        <end position="133"/>
    </location>
</feature>
<feature type="non-terminal residue" evidence="8">
    <location>
        <position position="504"/>
    </location>
</feature>
<gene>
    <name evidence="8" type="primary">Mfsd4b</name>
    <name evidence="8" type="ORF">POLCAE_R09088</name>
</gene>
<organism evidence="8 9">
    <name type="scientific">Polioptila caerulea</name>
    <name type="common">Blue-grey gnatcatcher</name>
    <dbReference type="NCBI Taxonomy" id="66707"/>
    <lineage>
        <taxon>Eukaryota</taxon>
        <taxon>Metazoa</taxon>
        <taxon>Chordata</taxon>
        <taxon>Craniata</taxon>
        <taxon>Vertebrata</taxon>
        <taxon>Euteleostomi</taxon>
        <taxon>Archelosauria</taxon>
        <taxon>Archosauria</taxon>
        <taxon>Dinosauria</taxon>
        <taxon>Saurischia</taxon>
        <taxon>Theropoda</taxon>
        <taxon>Coelurosauria</taxon>
        <taxon>Aves</taxon>
        <taxon>Neognathae</taxon>
        <taxon>Neoaves</taxon>
        <taxon>Telluraves</taxon>
        <taxon>Australaves</taxon>
        <taxon>Passeriformes</taxon>
        <taxon>Certhiidae</taxon>
        <taxon>Polioptilinae</taxon>
        <taxon>Polioptila</taxon>
    </lineage>
</organism>
<keyword evidence="4 7" id="KW-1133">Transmembrane helix</keyword>
<evidence type="ECO:0000256" key="1">
    <source>
        <dbReference type="ARBA" id="ARBA00004141"/>
    </source>
</evidence>
<dbReference type="Gene3D" id="1.20.1250.20">
    <property type="entry name" value="MFS general substrate transporter like domains"/>
    <property type="match status" value="2"/>
</dbReference>
<feature type="transmembrane region" description="Helical" evidence="7">
    <location>
        <begin position="22"/>
        <end position="44"/>
    </location>
</feature>
<feature type="non-terminal residue" evidence="8">
    <location>
        <position position="1"/>
    </location>
</feature>
<evidence type="ECO:0000256" key="7">
    <source>
        <dbReference type="SAM" id="Phobius"/>
    </source>
</evidence>
<feature type="compositionally biased region" description="Acidic residues" evidence="6">
    <location>
        <begin position="426"/>
        <end position="439"/>
    </location>
</feature>
<feature type="region of interest" description="Disordered" evidence="6">
    <location>
        <begin position="143"/>
        <end position="164"/>
    </location>
</feature>
<dbReference type="GO" id="GO:0016020">
    <property type="term" value="C:membrane"/>
    <property type="evidence" value="ECO:0007669"/>
    <property type="project" value="UniProtKB-SubCell"/>
</dbReference>
<evidence type="ECO:0000313" key="9">
    <source>
        <dbReference type="Proteomes" id="UP000573697"/>
    </source>
</evidence>
<dbReference type="PANTHER" id="PTHR23121:SF9">
    <property type="entry name" value="SODIUM-DEPENDENT GLUCOSE TRANSPORTER 1"/>
    <property type="match status" value="1"/>
</dbReference>
<sequence length="504" mass="54009">IAVLGPTFPNLAANVRKNVSDIYYIFVGRSLGCLGGSMVGGVVLDCMNAPTLLLALSMLGTTAGLYAIPWCKESLLLTILMSVIGGSMGILDTGGNVLALNTWGSEAGPHLQALHFSFAAGAFLAPILAKIAMGSPESEELAETEKTNQSVLKSVPTASTTPAPKDHHDEDFLWSYIIIGTYILLISIVFFVLYSKNSSAGDKSKASAQKDRLAKYHWPLVGLLFVFFLFYVGAEVTYGSYVFTYAVVFAEMTESEAAALNSVFWGTFAVCRGAAIFGAAFLSPATMIVMSLLCSAASSSALAFFAHYRALLWVGTAVYGASMATIFPSGISWIEQYTVVEGKSASLFVVGAALGEMCIPAVVGYLQGRFNHIPVVMYTAFATSVVTVLLFPVMYKLANTPQENDSKEVSDSETRKALLSNSRLTEDEEDEEDVKEWNDADFEVIEMNDKLKNSLKDTSPRIAGDSPAEVSLQPHLDNVLGNSPVAAGGSPGRQNGNLDWEKSE</sequence>
<dbReference type="AlphaFoldDB" id="A0A7K5E8M9"/>
<comment type="similarity">
    <text evidence="2">Belongs to the major facilitator superfamily.</text>
</comment>
<dbReference type="Proteomes" id="UP000573697">
    <property type="component" value="Unassembled WGS sequence"/>
</dbReference>
<feature type="transmembrane region" description="Helical" evidence="7">
    <location>
        <begin position="375"/>
        <end position="395"/>
    </location>
</feature>